<proteinExistence type="predicted"/>
<feature type="non-terminal residue" evidence="2">
    <location>
        <position position="1"/>
    </location>
</feature>
<sequence length="161" mass="18484">MISDPGITSVVKNVVGDEEPLIRDGHLKARKHCLQLTEQTIHVEVNLPQLHHFHDVHLLVESIFSLFLITILCLRLDIVKPRGFFSLVLMTTVYRGSNSASRRSCIRMCRFLLNSNIIKQNLVANALNFNRWHRHVYIYSYGLNSITKVAFITLCQIFVPA</sequence>
<keyword evidence="1" id="KW-0812">Transmembrane</keyword>
<organism evidence="2 3">
    <name type="scientific">Diploptera punctata</name>
    <name type="common">Pacific beetle cockroach</name>
    <dbReference type="NCBI Taxonomy" id="6984"/>
    <lineage>
        <taxon>Eukaryota</taxon>
        <taxon>Metazoa</taxon>
        <taxon>Ecdysozoa</taxon>
        <taxon>Arthropoda</taxon>
        <taxon>Hexapoda</taxon>
        <taxon>Insecta</taxon>
        <taxon>Pterygota</taxon>
        <taxon>Neoptera</taxon>
        <taxon>Polyneoptera</taxon>
        <taxon>Dictyoptera</taxon>
        <taxon>Blattodea</taxon>
        <taxon>Blaberoidea</taxon>
        <taxon>Blaberidae</taxon>
        <taxon>Diplopterinae</taxon>
        <taxon>Diploptera</taxon>
    </lineage>
</organism>
<reference evidence="2" key="2">
    <citation type="submission" date="2023-05" db="EMBL/GenBank/DDBJ databases">
        <authorList>
            <person name="Fouks B."/>
        </authorList>
    </citation>
    <scope>NUCLEOTIDE SEQUENCE</scope>
    <source>
        <strain evidence="2">Stay&amp;Tobe</strain>
        <tissue evidence="2">Testes</tissue>
    </source>
</reference>
<comment type="caution">
    <text evidence="2">The sequence shown here is derived from an EMBL/GenBank/DDBJ whole genome shotgun (WGS) entry which is preliminary data.</text>
</comment>
<keyword evidence="1" id="KW-1133">Transmembrane helix</keyword>
<accession>A0AAD8EAK6</accession>
<evidence type="ECO:0000313" key="2">
    <source>
        <dbReference type="EMBL" id="KAJ9583420.1"/>
    </source>
</evidence>
<keyword evidence="1" id="KW-0472">Membrane</keyword>
<feature type="transmembrane region" description="Helical" evidence="1">
    <location>
        <begin position="136"/>
        <end position="159"/>
    </location>
</feature>
<protein>
    <submittedName>
        <fullName evidence="2">Uncharacterized protein</fullName>
    </submittedName>
</protein>
<evidence type="ECO:0000313" key="3">
    <source>
        <dbReference type="Proteomes" id="UP001233999"/>
    </source>
</evidence>
<name>A0AAD8EAK6_DIPPU</name>
<dbReference type="EMBL" id="JASPKZ010007603">
    <property type="protein sequence ID" value="KAJ9583420.1"/>
    <property type="molecule type" value="Genomic_DNA"/>
</dbReference>
<gene>
    <name evidence="2" type="ORF">L9F63_022241</name>
</gene>
<evidence type="ECO:0000256" key="1">
    <source>
        <dbReference type="SAM" id="Phobius"/>
    </source>
</evidence>
<dbReference type="Proteomes" id="UP001233999">
    <property type="component" value="Unassembled WGS sequence"/>
</dbReference>
<reference evidence="2" key="1">
    <citation type="journal article" date="2023" name="IScience">
        <title>Live-bearing cockroach genome reveals convergent evolutionary mechanisms linked to viviparity in insects and beyond.</title>
        <authorList>
            <person name="Fouks B."/>
            <person name="Harrison M.C."/>
            <person name="Mikhailova A.A."/>
            <person name="Marchal E."/>
            <person name="English S."/>
            <person name="Carruthers M."/>
            <person name="Jennings E.C."/>
            <person name="Chiamaka E.L."/>
            <person name="Frigard R.A."/>
            <person name="Pippel M."/>
            <person name="Attardo G.M."/>
            <person name="Benoit J.B."/>
            <person name="Bornberg-Bauer E."/>
            <person name="Tobe S.S."/>
        </authorList>
    </citation>
    <scope>NUCLEOTIDE SEQUENCE</scope>
    <source>
        <strain evidence="2">Stay&amp;Tobe</strain>
    </source>
</reference>
<feature type="non-terminal residue" evidence="2">
    <location>
        <position position="161"/>
    </location>
</feature>
<feature type="transmembrane region" description="Helical" evidence="1">
    <location>
        <begin position="56"/>
        <end position="76"/>
    </location>
</feature>
<dbReference type="AlphaFoldDB" id="A0AAD8EAK6"/>
<keyword evidence="3" id="KW-1185">Reference proteome</keyword>